<dbReference type="Proteomes" id="UP001163328">
    <property type="component" value="Chromosome"/>
</dbReference>
<feature type="transmembrane region" description="Helical" evidence="5">
    <location>
        <begin position="56"/>
        <end position="75"/>
    </location>
</feature>
<dbReference type="SUPFAM" id="SSF50182">
    <property type="entry name" value="Sm-like ribonucleoproteins"/>
    <property type="match status" value="1"/>
</dbReference>
<gene>
    <name evidence="7" type="ORF">K5I29_04625</name>
</gene>
<evidence type="ECO:0000313" key="8">
    <source>
        <dbReference type="Proteomes" id="UP001163328"/>
    </source>
</evidence>
<accession>A0ABY6M0X0</accession>
<feature type="transmembrane region" description="Helical" evidence="5">
    <location>
        <begin position="87"/>
        <end position="113"/>
    </location>
</feature>
<name>A0ABY6M0X0_9FLAO</name>
<dbReference type="RefSeq" id="WP_264434691.1">
    <property type="nucleotide sequence ID" value="NZ_CP081495.1"/>
</dbReference>
<dbReference type="InterPro" id="IPR045275">
    <property type="entry name" value="MscS_archaea/bacteria_type"/>
</dbReference>
<dbReference type="Gene3D" id="2.30.30.60">
    <property type="match status" value="1"/>
</dbReference>
<evidence type="ECO:0000313" key="7">
    <source>
        <dbReference type="EMBL" id="UYW02193.1"/>
    </source>
</evidence>
<comment type="subcellular location">
    <subcellularLocation>
        <location evidence="1">Membrane</location>
    </subcellularLocation>
</comment>
<dbReference type="InterPro" id="IPR010920">
    <property type="entry name" value="LSM_dom_sf"/>
</dbReference>
<feature type="domain" description="Mechanosensitive ion channel MscS" evidence="6">
    <location>
        <begin position="101"/>
        <end position="165"/>
    </location>
</feature>
<sequence>MDFLPFDIKPFLPQIISTTVTILIFACIRFVVINFIKRITQLKDNLNNRSALIIKYINFFLGFILALILTGIWGLDTDQISSFAISTAAFIGIALFAQWSVLSNITGGIVLFFSYPFKIGDVIKVQDKDFPVLARIEDITAFYIILTTNEGQTLTYPNNMMLQKGIEIIKDIETIDSIPPRK</sequence>
<dbReference type="InterPro" id="IPR006685">
    <property type="entry name" value="MscS_channel_2nd"/>
</dbReference>
<keyword evidence="8" id="KW-1185">Reference proteome</keyword>
<keyword evidence="4 5" id="KW-0472">Membrane</keyword>
<evidence type="ECO:0000256" key="3">
    <source>
        <dbReference type="ARBA" id="ARBA00022989"/>
    </source>
</evidence>
<evidence type="ECO:0000256" key="5">
    <source>
        <dbReference type="SAM" id="Phobius"/>
    </source>
</evidence>
<organism evidence="7 8">
    <name type="scientific">Flavobacterium agricola</name>
    <dbReference type="NCBI Taxonomy" id="2870839"/>
    <lineage>
        <taxon>Bacteria</taxon>
        <taxon>Pseudomonadati</taxon>
        <taxon>Bacteroidota</taxon>
        <taxon>Flavobacteriia</taxon>
        <taxon>Flavobacteriales</taxon>
        <taxon>Flavobacteriaceae</taxon>
        <taxon>Flavobacterium</taxon>
    </lineage>
</organism>
<dbReference type="PANTHER" id="PTHR30221:SF8">
    <property type="entry name" value="SMALL-CONDUCTANCE MECHANOSENSITIVE CHANNEL"/>
    <property type="match status" value="1"/>
</dbReference>
<dbReference type="InterPro" id="IPR023408">
    <property type="entry name" value="MscS_beta-dom_sf"/>
</dbReference>
<dbReference type="Pfam" id="PF00924">
    <property type="entry name" value="MS_channel_2nd"/>
    <property type="match status" value="1"/>
</dbReference>
<reference evidence="7" key="1">
    <citation type="submission" date="2021-08" db="EMBL/GenBank/DDBJ databases">
        <title>Flavobacterium sp. strain CC-SYL302.</title>
        <authorList>
            <person name="Lin S.-Y."/>
            <person name="Lee T.-H."/>
            <person name="Young C.-C."/>
        </authorList>
    </citation>
    <scope>NUCLEOTIDE SEQUENCE</scope>
    <source>
        <strain evidence="7">CC-SYL302</strain>
    </source>
</reference>
<keyword evidence="3 5" id="KW-1133">Transmembrane helix</keyword>
<evidence type="ECO:0000256" key="1">
    <source>
        <dbReference type="ARBA" id="ARBA00004370"/>
    </source>
</evidence>
<protein>
    <submittedName>
        <fullName evidence="7">Mechanosensitive ion channel family protein</fullName>
    </submittedName>
</protein>
<evidence type="ECO:0000256" key="4">
    <source>
        <dbReference type="ARBA" id="ARBA00023136"/>
    </source>
</evidence>
<evidence type="ECO:0000259" key="6">
    <source>
        <dbReference type="Pfam" id="PF00924"/>
    </source>
</evidence>
<evidence type="ECO:0000256" key="2">
    <source>
        <dbReference type="ARBA" id="ARBA00022692"/>
    </source>
</evidence>
<proteinExistence type="predicted"/>
<dbReference type="EMBL" id="CP081495">
    <property type="protein sequence ID" value="UYW02193.1"/>
    <property type="molecule type" value="Genomic_DNA"/>
</dbReference>
<keyword evidence="2 5" id="KW-0812">Transmembrane</keyword>
<dbReference type="PANTHER" id="PTHR30221">
    <property type="entry name" value="SMALL-CONDUCTANCE MECHANOSENSITIVE CHANNEL"/>
    <property type="match status" value="1"/>
</dbReference>
<feature type="transmembrane region" description="Helical" evidence="5">
    <location>
        <begin position="12"/>
        <end position="36"/>
    </location>
</feature>